<gene>
    <name evidence="1" type="ORF">ACFFSA_46315</name>
</gene>
<evidence type="ECO:0000313" key="2">
    <source>
        <dbReference type="Proteomes" id="UP001589532"/>
    </source>
</evidence>
<dbReference type="EMBL" id="JBHMBW010000099">
    <property type="protein sequence ID" value="MFB9630536.1"/>
    <property type="molecule type" value="Genomic_DNA"/>
</dbReference>
<dbReference type="InterPro" id="IPR015943">
    <property type="entry name" value="WD40/YVTN_repeat-like_dom_sf"/>
</dbReference>
<evidence type="ECO:0000313" key="1">
    <source>
        <dbReference type="EMBL" id="MFB9630536.1"/>
    </source>
</evidence>
<dbReference type="PANTHER" id="PTHR47197">
    <property type="entry name" value="PROTEIN NIRF"/>
    <property type="match status" value="1"/>
</dbReference>
<evidence type="ECO:0008006" key="3">
    <source>
        <dbReference type="Google" id="ProtNLM"/>
    </source>
</evidence>
<accession>A0ABV5SJF3</accession>
<dbReference type="InterPro" id="IPR051200">
    <property type="entry name" value="Host-pathogen_enzymatic-act"/>
</dbReference>
<keyword evidence="2" id="KW-1185">Reference proteome</keyword>
<dbReference type="RefSeq" id="WP_344988788.1">
    <property type="nucleotide sequence ID" value="NZ_BAAAXV010000003.1"/>
</dbReference>
<comment type="caution">
    <text evidence="1">The sequence shown here is derived from an EMBL/GenBank/DDBJ whole genome shotgun (WGS) entry which is preliminary data.</text>
</comment>
<dbReference type="PANTHER" id="PTHR47197:SF3">
    <property type="entry name" value="DIHYDRO-HEME D1 DEHYDROGENASE"/>
    <property type="match status" value="1"/>
</dbReference>
<name>A0ABV5SJF3_9ACTN</name>
<protein>
    <recommendedName>
        <fullName evidence="3">Ig-like domain repeat protein</fullName>
    </recommendedName>
</protein>
<sequence length="704" mass="74637">MIDPQLHPECYPSSLTRDHRHGLIVWLLALVNDFEGIMLSTHRLDRASSSPRPATIRLARRLLTLCTVPIIAAGLIVAQAPAASAADSKTDLGVSLPSNLRSGDIAAGRDKLFVSAADRIVVANTQGSVTDTIHDLPGVSELASAADGSRLYAAVRGANQVAEINTATLAITRRIDLTAYPCPSTMSLSGSRLYVGYGCSIYDNKNGVVSFDVSATEPEFTQVETGLFSPPLLAAAGGTLAVGITGRTPSDLFIYDVSGATVTRRGVISGVTNDLSNPSDLAITPDGATLFSAFGYPYRVDSWDTTAMTHVRSYGTQSGSAITLNPDGSRLVGGMARRPTVEMFDVATAEKTFEYTHQADEVSAVPGGIAISGTTVFVVLRGLLDRLYLARLPDVTLPPATLSLTAPERATVLEPLTLTGRLTSPDGSALGIQTLSVIRQRPYGIMESLPEVTTAEDGTFTITDTPQAVDWHRYEVVWEGTSAFRWSTAWSPWFTVDKRSSSITVTPSPEPAVFEPLTLTGRLTLAGGSAPGAQRLAVSRKLPGDVKKPLTEVTTSDDGTFTVTDTPPVGGVIYYEVSWAGDSIYSSTLAWHPVTVAKRQTTLTLSGPEKAVAGDQLEVSGKLDGGGRLPSPNAVLTVQRTFVGREGTIRRALPNVTVSDDGSFSFTDTASDGGEYTYSVKWVGDSTFMTAEATHVVTVRGRPS</sequence>
<organism evidence="1 2">
    <name type="scientific">Nonomuraea helvata</name>
    <dbReference type="NCBI Taxonomy" id="37484"/>
    <lineage>
        <taxon>Bacteria</taxon>
        <taxon>Bacillati</taxon>
        <taxon>Actinomycetota</taxon>
        <taxon>Actinomycetes</taxon>
        <taxon>Streptosporangiales</taxon>
        <taxon>Streptosporangiaceae</taxon>
        <taxon>Nonomuraea</taxon>
    </lineage>
</organism>
<dbReference type="SUPFAM" id="SSF75011">
    <property type="entry name" value="3-carboxy-cis,cis-mucoante lactonizing enzyme"/>
    <property type="match status" value="1"/>
</dbReference>
<reference evidence="1 2" key="1">
    <citation type="submission" date="2024-09" db="EMBL/GenBank/DDBJ databases">
        <authorList>
            <person name="Sun Q."/>
            <person name="Mori K."/>
        </authorList>
    </citation>
    <scope>NUCLEOTIDE SEQUENCE [LARGE SCALE GENOMIC DNA]</scope>
    <source>
        <strain evidence="1 2">JCM 3143</strain>
    </source>
</reference>
<dbReference type="Proteomes" id="UP001589532">
    <property type="component" value="Unassembled WGS sequence"/>
</dbReference>
<dbReference type="Gene3D" id="2.130.10.10">
    <property type="entry name" value="YVTN repeat-like/Quinoprotein amine dehydrogenase"/>
    <property type="match status" value="2"/>
</dbReference>
<proteinExistence type="predicted"/>